<evidence type="ECO:0000256" key="1">
    <source>
        <dbReference type="SAM" id="Coils"/>
    </source>
</evidence>
<accession>A0A2U8UUA7</accession>
<evidence type="ECO:0000313" key="2">
    <source>
        <dbReference type="EMBL" id="AWN07748.1"/>
    </source>
</evidence>
<dbReference type="SUPFAM" id="SSF55166">
    <property type="entry name" value="Hedgehog/DD-peptidase"/>
    <property type="match status" value="1"/>
</dbReference>
<evidence type="ECO:0000313" key="3">
    <source>
        <dbReference type="Proteomes" id="UP000247284"/>
    </source>
</evidence>
<feature type="coiled-coil region" evidence="1">
    <location>
        <begin position="232"/>
        <end position="277"/>
    </location>
</feature>
<keyword evidence="1" id="KW-0175">Coiled coil</keyword>
<proteinExistence type="predicted"/>
<reference evidence="3" key="1">
    <citation type="submission" date="2018-04" db="EMBL/GenBank/DDBJ databases">
        <authorList>
            <person name="Go L.Y."/>
            <person name="Mitchell J.A."/>
        </authorList>
    </citation>
    <scope>NUCLEOTIDE SEQUENCE [LARGE SCALE GENOMIC DNA]</scope>
</reference>
<gene>
    <name evidence="2" type="primary">77</name>
    <name evidence="2" type="ORF">PBI_HENDRIX_77</name>
</gene>
<keyword evidence="3" id="KW-1185">Reference proteome</keyword>
<dbReference type="GeneID" id="54992544"/>
<name>A0A2U8UUA7_9CAUD</name>
<dbReference type="InterPro" id="IPR009045">
    <property type="entry name" value="Zn_M74/Hedgehog-like"/>
</dbReference>
<sequence length="279" mass="31236">MAFTYQGAHVDLGFGRGWLDKGPAASIGRIDRALGHPLQITEAGRNWAQQNKHFQHYLKYGYPIALDPNTPSEHQKGKSIDSDEAQKHQALMEEHGWRRTVYRWVNGVWTLVERWHYEYFPHLDLHINDKIIPTSKENTMPVSVRTPNGKIYAIDTGSIIHYSRQSQATVTTDVNDPGPGTGETHNLTLTQFVDYLDGMLIPRSVLDGSGNVLNPESGKYEVGGAWSWERVNKAANDRIEKQNAELAKSIAAQKAQADRVEAQNKAIQSQLAQIAAAQK</sequence>
<protein>
    <submittedName>
        <fullName evidence="2">Endolysin, L-Ala-D-Glu peptidase domain</fullName>
    </submittedName>
</protein>
<dbReference type="EMBL" id="MH183162">
    <property type="protein sequence ID" value="AWN07748.1"/>
    <property type="molecule type" value="Genomic_DNA"/>
</dbReference>
<organism evidence="2 3">
    <name type="scientific">Microbacterium phage Hendrix</name>
    <dbReference type="NCBI Taxonomy" id="2182341"/>
    <lineage>
        <taxon>Viruses</taxon>
        <taxon>Duplodnaviria</taxon>
        <taxon>Heunggongvirae</taxon>
        <taxon>Uroviricota</taxon>
        <taxon>Caudoviricetes</taxon>
        <taxon>Rogerhendrixvirus</taxon>
        <taxon>Rogerhendrixvirus hendrix</taxon>
    </lineage>
</organism>
<dbReference type="Proteomes" id="UP000247284">
    <property type="component" value="Segment"/>
</dbReference>
<dbReference type="KEGG" id="vg:54992544"/>
<dbReference type="RefSeq" id="YP_009802015.1">
    <property type="nucleotide sequence ID" value="NC_047977.1"/>
</dbReference>